<reference evidence="7 8" key="1">
    <citation type="journal article" date="2011" name="Science">
        <title>Drosophila microbiome modulates host developmental and metabolic homeostasis via insulin signaling.</title>
        <authorList>
            <person name="Shin S.C."/>
            <person name="Kim S.H."/>
            <person name="You H."/>
            <person name="Kim B."/>
            <person name="Kim A.C."/>
            <person name="Lee K.A."/>
            <person name="Yoon J.H."/>
            <person name="Ryu J.H."/>
            <person name="Lee W.J."/>
        </authorList>
    </citation>
    <scope>NUCLEOTIDE SEQUENCE [LARGE SCALE GENOMIC DNA]</scope>
    <source>
        <strain evidence="7 8">DM001</strain>
    </source>
</reference>
<organism evidence="7 8">
    <name type="scientific">Acetobacter pomorum DM001</name>
    <dbReference type="NCBI Taxonomy" id="945681"/>
    <lineage>
        <taxon>Bacteria</taxon>
        <taxon>Pseudomonadati</taxon>
        <taxon>Pseudomonadota</taxon>
        <taxon>Alphaproteobacteria</taxon>
        <taxon>Acetobacterales</taxon>
        <taxon>Acetobacteraceae</taxon>
        <taxon>Acetobacter</taxon>
    </lineage>
</organism>
<dbReference type="Gene3D" id="2.60.260.20">
    <property type="entry name" value="Urease metallochaperone UreE, N-terminal domain"/>
    <property type="match status" value="1"/>
</dbReference>
<sequence>MRTRRSSSYGAKVFSVLMQRIIEILPAGSWPETAETEIFAADYEGRHRRRMVICLQSGEKILLDLEHARLLRAGDGLKLQDGRIILVKSLPEELMEVTATNGLHLLRLAWHIGNRHLPASIEEHRVLIRQDHVIADMIRGLGGHVHMVMAAFDPESGAYAGRIGAHQHENGQTHHSHD</sequence>
<comment type="function">
    <text evidence="5">Involved in urease metallocenter assembly. Binds nickel. Probably functions as a nickel donor during metallocenter assembly.</text>
</comment>
<dbReference type="Pfam" id="PF05194">
    <property type="entry name" value="UreE_C"/>
    <property type="match status" value="1"/>
</dbReference>
<dbReference type="SUPFAM" id="SSF69287">
    <property type="entry name" value="Urease metallochaperone UreE, N-terminal domain"/>
    <property type="match status" value="1"/>
</dbReference>
<dbReference type="PIRSF" id="PIRSF036402">
    <property type="entry name" value="Ureas_acces_UreE"/>
    <property type="match status" value="1"/>
</dbReference>
<keyword evidence="4 5" id="KW-0143">Chaperone</keyword>
<evidence type="ECO:0000313" key="8">
    <source>
        <dbReference type="Proteomes" id="UP000018454"/>
    </source>
</evidence>
<comment type="caution">
    <text evidence="7">The sequence shown here is derived from an EMBL/GenBank/DDBJ whole genome shotgun (WGS) entry which is preliminary data.</text>
</comment>
<dbReference type="HAMAP" id="MF_00822">
    <property type="entry name" value="UreE"/>
    <property type="match status" value="1"/>
</dbReference>
<keyword evidence="2 5" id="KW-0963">Cytoplasm</keyword>
<dbReference type="Pfam" id="PF02814">
    <property type="entry name" value="UreE_N"/>
    <property type="match status" value="1"/>
</dbReference>
<keyword evidence="3 5" id="KW-0533">Nickel</keyword>
<evidence type="ECO:0000256" key="4">
    <source>
        <dbReference type="ARBA" id="ARBA00023186"/>
    </source>
</evidence>
<dbReference type="InterPro" id="IPR036118">
    <property type="entry name" value="UreE_N_sf"/>
</dbReference>
<evidence type="ECO:0000259" key="6">
    <source>
        <dbReference type="SMART" id="SM00988"/>
    </source>
</evidence>
<dbReference type="GO" id="GO:0051082">
    <property type="term" value="F:unfolded protein binding"/>
    <property type="evidence" value="ECO:0007669"/>
    <property type="project" value="UniProtKB-UniRule"/>
</dbReference>
<comment type="similarity">
    <text evidence="5">Belongs to the UreE family.</text>
</comment>
<evidence type="ECO:0000313" key="7">
    <source>
        <dbReference type="EMBL" id="EGE48372.1"/>
    </source>
</evidence>
<dbReference type="GO" id="GO:0016151">
    <property type="term" value="F:nickel cation binding"/>
    <property type="evidence" value="ECO:0007669"/>
    <property type="project" value="UniProtKB-UniRule"/>
</dbReference>
<dbReference type="AlphaFoldDB" id="F1YS37"/>
<feature type="domain" description="UreE urease accessory N-terminal" evidence="6">
    <location>
        <begin position="21"/>
        <end position="85"/>
    </location>
</feature>
<dbReference type="Gene3D" id="3.30.70.790">
    <property type="entry name" value="UreE, C-terminal domain"/>
    <property type="match status" value="1"/>
</dbReference>
<dbReference type="SUPFAM" id="SSF69737">
    <property type="entry name" value="Urease metallochaperone UreE, C-terminal domain"/>
    <property type="match status" value="1"/>
</dbReference>
<dbReference type="SMART" id="SM00988">
    <property type="entry name" value="UreE_N"/>
    <property type="match status" value="1"/>
</dbReference>
<gene>
    <name evidence="5 7" type="primary">ureE</name>
    <name evidence="7" type="ORF">APO_0725</name>
</gene>
<protein>
    <recommendedName>
        <fullName evidence="5">Urease accessory protein UreE</fullName>
    </recommendedName>
</protein>
<comment type="subcellular location">
    <subcellularLocation>
        <location evidence="1 5">Cytoplasm</location>
    </subcellularLocation>
</comment>
<evidence type="ECO:0000256" key="1">
    <source>
        <dbReference type="ARBA" id="ARBA00004496"/>
    </source>
</evidence>
<evidence type="ECO:0000256" key="2">
    <source>
        <dbReference type="ARBA" id="ARBA00022490"/>
    </source>
</evidence>
<dbReference type="GO" id="GO:0006457">
    <property type="term" value="P:protein folding"/>
    <property type="evidence" value="ECO:0007669"/>
    <property type="project" value="InterPro"/>
</dbReference>
<dbReference type="GO" id="GO:0065003">
    <property type="term" value="P:protein-containing complex assembly"/>
    <property type="evidence" value="ECO:0007669"/>
    <property type="project" value="InterPro"/>
</dbReference>
<proteinExistence type="inferred from homology"/>
<evidence type="ECO:0000256" key="5">
    <source>
        <dbReference type="HAMAP-Rule" id="MF_00822"/>
    </source>
</evidence>
<evidence type="ECO:0000256" key="3">
    <source>
        <dbReference type="ARBA" id="ARBA00022596"/>
    </source>
</evidence>
<dbReference type="InterPro" id="IPR004029">
    <property type="entry name" value="UreE_N"/>
</dbReference>
<dbReference type="GO" id="GO:0005737">
    <property type="term" value="C:cytoplasm"/>
    <property type="evidence" value="ECO:0007669"/>
    <property type="project" value="UniProtKB-SubCell"/>
</dbReference>
<name>F1YS37_9PROT</name>
<dbReference type="GO" id="GO:0019627">
    <property type="term" value="P:urea metabolic process"/>
    <property type="evidence" value="ECO:0007669"/>
    <property type="project" value="InterPro"/>
</dbReference>
<accession>F1YS37</accession>
<dbReference type="Proteomes" id="UP000018454">
    <property type="component" value="Unassembled WGS sequence"/>
</dbReference>
<dbReference type="EMBL" id="AEUP01000018">
    <property type="protein sequence ID" value="EGE48372.1"/>
    <property type="molecule type" value="Genomic_DNA"/>
</dbReference>
<dbReference type="InterPro" id="IPR007864">
    <property type="entry name" value="UreE_C_dom"/>
</dbReference>
<dbReference type="InterPro" id="IPR012406">
    <property type="entry name" value="UreE"/>
</dbReference>